<dbReference type="AlphaFoldDB" id="A0A1Q8ZR46"/>
<evidence type="ECO:0000313" key="7">
    <source>
        <dbReference type="EMBL" id="OLP44526.1"/>
    </source>
</evidence>
<evidence type="ECO:0000259" key="5">
    <source>
        <dbReference type="Pfam" id="PF01321"/>
    </source>
</evidence>
<reference evidence="7 8" key="1">
    <citation type="submission" date="2016-09" db="EMBL/GenBank/DDBJ databases">
        <title>Rhizobium oryziradicis sp. nov., isolated from the root of rice.</title>
        <authorList>
            <person name="Zhao J."/>
            <person name="Zhang X."/>
        </authorList>
    </citation>
    <scope>NUCLEOTIDE SEQUENCE [LARGE SCALE GENOMIC DNA]</scope>
    <source>
        <strain evidence="7 8">N19</strain>
    </source>
</reference>
<dbReference type="GO" id="GO:0070006">
    <property type="term" value="F:metalloaminopeptidase activity"/>
    <property type="evidence" value="ECO:0007669"/>
    <property type="project" value="InterPro"/>
</dbReference>
<dbReference type="Proteomes" id="UP000186894">
    <property type="component" value="Unassembled WGS sequence"/>
</dbReference>
<dbReference type="InterPro" id="IPR050422">
    <property type="entry name" value="X-Pro_aminopeptidase_P"/>
</dbReference>
<evidence type="ECO:0000313" key="8">
    <source>
        <dbReference type="Proteomes" id="UP000186894"/>
    </source>
</evidence>
<dbReference type="GO" id="GO:0046872">
    <property type="term" value="F:metal ion binding"/>
    <property type="evidence" value="ECO:0007669"/>
    <property type="project" value="UniProtKB-KW"/>
</dbReference>
<organism evidence="7 8">
    <name type="scientific">Rhizobium oryziradicis</name>
    <dbReference type="NCBI Taxonomy" id="1867956"/>
    <lineage>
        <taxon>Bacteria</taxon>
        <taxon>Pseudomonadati</taxon>
        <taxon>Pseudomonadota</taxon>
        <taxon>Alphaproteobacteria</taxon>
        <taxon>Hyphomicrobiales</taxon>
        <taxon>Rhizobiaceae</taxon>
        <taxon>Rhizobium/Agrobacterium group</taxon>
        <taxon>Rhizobium</taxon>
    </lineage>
</organism>
<keyword evidence="3" id="KW-0378">Hydrolase</keyword>
<dbReference type="Pfam" id="PF00557">
    <property type="entry name" value="Peptidase_M24"/>
    <property type="match status" value="1"/>
</dbReference>
<dbReference type="Pfam" id="PF16188">
    <property type="entry name" value="Peptidase_M24_C"/>
    <property type="match status" value="1"/>
</dbReference>
<protein>
    <submittedName>
        <fullName evidence="7">X-Pro aminopeptidase</fullName>
    </submittedName>
</protein>
<comment type="caution">
    <text evidence="7">The sequence shown here is derived from an EMBL/GenBank/DDBJ whole genome shotgun (WGS) entry which is preliminary data.</text>
</comment>
<dbReference type="InterPro" id="IPR029149">
    <property type="entry name" value="Creatin/AminoP/Spt16_N"/>
</dbReference>
<dbReference type="RefSeq" id="WP_075640037.1">
    <property type="nucleotide sequence ID" value="NZ_MKIM01000027.1"/>
</dbReference>
<dbReference type="InterPro" id="IPR036005">
    <property type="entry name" value="Creatinase/aminopeptidase-like"/>
</dbReference>
<proteinExistence type="inferred from homology"/>
<keyword evidence="7" id="KW-0031">Aminopeptidase</keyword>
<keyword evidence="2" id="KW-0479">Metal-binding</keyword>
<dbReference type="SUPFAM" id="SSF55920">
    <property type="entry name" value="Creatinase/aminopeptidase"/>
    <property type="match status" value="1"/>
</dbReference>
<dbReference type="PANTHER" id="PTHR43763:SF6">
    <property type="entry name" value="XAA-PRO AMINOPEPTIDASE 1"/>
    <property type="match status" value="1"/>
</dbReference>
<name>A0A1Q8ZR46_9HYPH</name>
<dbReference type="Gene3D" id="3.40.350.10">
    <property type="entry name" value="Creatinase/prolidase N-terminal domain"/>
    <property type="match status" value="2"/>
</dbReference>
<dbReference type="EMBL" id="MKIM01000027">
    <property type="protein sequence ID" value="OLP44526.1"/>
    <property type="molecule type" value="Genomic_DNA"/>
</dbReference>
<dbReference type="FunFam" id="3.90.230.10:FF:000009">
    <property type="entry name" value="xaa-Pro aminopeptidase 2"/>
    <property type="match status" value="1"/>
</dbReference>
<evidence type="ECO:0000259" key="4">
    <source>
        <dbReference type="Pfam" id="PF00557"/>
    </source>
</evidence>
<evidence type="ECO:0000259" key="6">
    <source>
        <dbReference type="Pfam" id="PF16188"/>
    </source>
</evidence>
<feature type="domain" description="Creatinase N-terminal" evidence="5">
    <location>
        <begin position="17"/>
        <end position="138"/>
    </location>
</feature>
<sequence length="612" mass="66398">MFQSFDVTSTPQFGKARVAALRERFAALGIDGFLVPRADEYQGEYVPACAERISWLTGFTGSAGEVLVTAQQAVVFVDGRYVTQVRQQVDLEVFTPGDLIDEPPAKWIPAHAPKGFRLGLDPWMHTAAQVTRLEKAVASLGGTLVMVAENPLDAVWTDQPEPPLGAVSIQPLSAAGVEASDKIAKIAQDLRNNKQDAVLITDPSSVAWIFNIRGEDVPHTPHPLARAIIHANGKVDLFLDKRKTNLEVAAYLAPLATQHDPKDFIAVLGTLAKSGASIVMDPDLAPSALHLLVSSQGGKVVDGSDPAKLGRAVKNMVELNGSAAAHLQDGVAVVEFLSWLDQQPAGSVTEIGATKALEAARARVGERMQNPLRDISFDTIAGAGEHAAIMHYRVTTDSDRPLNASEMFLIDSGAQYVNGTTDITRTVAVGTIGPEEKRFFTLVLKGMIAISTAKFPKGARGCDLDPLARIALWKAGADFAHGTGHGVGSFLSVHEGPQRISRLSTQELLPGMILSNEPGYYRPGFFGIRIENLVYVRDLEPVEGGDQDMMSFETLTFVPIDRQLIVEALLTREEVRWLDDYHARTREELMPLLADEDARQWLIKATEPLNRA</sequence>
<accession>A0A1Q8ZR46</accession>
<dbReference type="STRING" id="1867956.BJF95_08400"/>
<dbReference type="SUPFAM" id="SSF53092">
    <property type="entry name" value="Creatinase/prolidase N-terminal domain"/>
    <property type="match status" value="1"/>
</dbReference>
<evidence type="ECO:0000256" key="3">
    <source>
        <dbReference type="ARBA" id="ARBA00022801"/>
    </source>
</evidence>
<feature type="domain" description="Peptidase M24" evidence="4">
    <location>
        <begin position="325"/>
        <end position="537"/>
    </location>
</feature>
<feature type="domain" description="Peptidase M24 C-terminal" evidence="6">
    <location>
        <begin position="549"/>
        <end position="609"/>
    </location>
</feature>
<dbReference type="Pfam" id="PF01321">
    <property type="entry name" value="Creatinase_N"/>
    <property type="match status" value="1"/>
</dbReference>
<evidence type="ECO:0000256" key="1">
    <source>
        <dbReference type="ARBA" id="ARBA00008766"/>
    </source>
</evidence>
<dbReference type="InterPro" id="IPR033740">
    <property type="entry name" value="Pept_M24B"/>
</dbReference>
<dbReference type="Gene3D" id="3.90.230.10">
    <property type="entry name" value="Creatinase/methionine aminopeptidase superfamily"/>
    <property type="match status" value="1"/>
</dbReference>
<keyword evidence="8" id="KW-1185">Reference proteome</keyword>
<dbReference type="GO" id="GO:0005737">
    <property type="term" value="C:cytoplasm"/>
    <property type="evidence" value="ECO:0007669"/>
    <property type="project" value="UniProtKB-ARBA"/>
</dbReference>
<evidence type="ECO:0000256" key="2">
    <source>
        <dbReference type="ARBA" id="ARBA00022723"/>
    </source>
</evidence>
<dbReference type="Pfam" id="PF16189">
    <property type="entry name" value="Creatinase_N_2"/>
    <property type="match status" value="1"/>
</dbReference>
<gene>
    <name evidence="7" type="ORF">BJF95_08400</name>
</gene>
<dbReference type="InterPro" id="IPR032416">
    <property type="entry name" value="Peptidase_M24_C"/>
</dbReference>
<dbReference type="CDD" id="cd01085">
    <property type="entry name" value="APP"/>
    <property type="match status" value="1"/>
</dbReference>
<keyword evidence="7" id="KW-0645">Protease</keyword>
<dbReference type="PANTHER" id="PTHR43763">
    <property type="entry name" value="XAA-PRO AMINOPEPTIDASE 1"/>
    <property type="match status" value="1"/>
</dbReference>
<comment type="similarity">
    <text evidence="1">Belongs to the peptidase M24B family.</text>
</comment>
<dbReference type="InterPro" id="IPR000587">
    <property type="entry name" value="Creatinase_N"/>
</dbReference>
<dbReference type="InterPro" id="IPR000994">
    <property type="entry name" value="Pept_M24"/>
</dbReference>
<dbReference type="OrthoDB" id="9806388at2"/>